<keyword evidence="7" id="KW-0408">Iron</keyword>
<dbReference type="Pfam" id="PF20628">
    <property type="entry name" value="Dyp_perox_C"/>
    <property type="match status" value="1"/>
</dbReference>
<evidence type="ECO:0000256" key="8">
    <source>
        <dbReference type="ARBA" id="ARBA00025737"/>
    </source>
</evidence>
<dbReference type="PROSITE" id="PS51404">
    <property type="entry name" value="DYP_PEROXIDASE"/>
    <property type="match status" value="1"/>
</dbReference>
<keyword evidence="6" id="KW-0560">Oxidoreductase</keyword>
<dbReference type="InterPro" id="IPR006311">
    <property type="entry name" value="TAT_signal"/>
</dbReference>
<comment type="caution">
    <text evidence="11">The sequence shown here is derived from an EMBL/GenBank/DDBJ whole genome shotgun (WGS) entry which is preliminary data.</text>
</comment>
<dbReference type="Proteomes" id="UP001595833">
    <property type="component" value="Unassembled WGS sequence"/>
</dbReference>
<gene>
    <name evidence="11" type="ORF">ACFPFM_16505</name>
</gene>
<evidence type="ECO:0000256" key="7">
    <source>
        <dbReference type="ARBA" id="ARBA00023004"/>
    </source>
</evidence>
<evidence type="ECO:0000256" key="9">
    <source>
        <dbReference type="SAM" id="SignalP"/>
    </source>
</evidence>
<reference evidence="12" key="1">
    <citation type="journal article" date="2019" name="Int. J. Syst. Evol. Microbiol.">
        <title>The Global Catalogue of Microorganisms (GCM) 10K type strain sequencing project: providing services to taxonomists for standard genome sequencing and annotation.</title>
        <authorList>
            <consortium name="The Broad Institute Genomics Platform"/>
            <consortium name="The Broad Institute Genome Sequencing Center for Infectious Disease"/>
            <person name="Wu L."/>
            <person name="Ma J."/>
        </authorList>
    </citation>
    <scope>NUCLEOTIDE SEQUENCE [LARGE SCALE GENOMIC DNA]</scope>
    <source>
        <strain evidence="12">KCTC 12848</strain>
    </source>
</reference>
<keyword evidence="12" id="KW-1185">Reference proteome</keyword>
<dbReference type="PROSITE" id="PS51257">
    <property type="entry name" value="PROKAR_LIPOPROTEIN"/>
    <property type="match status" value="1"/>
</dbReference>
<dbReference type="RefSeq" id="WP_344040416.1">
    <property type="nucleotide sequence ID" value="NZ_BAAAKE010000022.1"/>
</dbReference>
<dbReference type="EMBL" id="JBHSJB010000012">
    <property type="protein sequence ID" value="MFC5055361.1"/>
    <property type="molecule type" value="Genomic_DNA"/>
</dbReference>
<comment type="similarity">
    <text evidence="8">Belongs to the DyP-type peroxidase family.</text>
</comment>
<evidence type="ECO:0000313" key="11">
    <source>
        <dbReference type="EMBL" id="MFC5055361.1"/>
    </source>
</evidence>
<keyword evidence="3" id="KW-0349">Heme</keyword>
<dbReference type="InterPro" id="IPR048328">
    <property type="entry name" value="Dyp_perox_C"/>
</dbReference>
<evidence type="ECO:0000259" key="10">
    <source>
        <dbReference type="Pfam" id="PF20628"/>
    </source>
</evidence>
<keyword evidence="4" id="KW-0479">Metal-binding</keyword>
<evidence type="ECO:0000256" key="6">
    <source>
        <dbReference type="ARBA" id="ARBA00023002"/>
    </source>
</evidence>
<keyword evidence="2 11" id="KW-0575">Peroxidase</keyword>
<accession>A0ABV9Y3W7</accession>
<organism evidence="11 12">
    <name type="scientific">Saccharothrix xinjiangensis</name>
    <dbReference type="NCBI Taxonomy" id="204798"/>
    <lineage>
        <taxon>Bacteria</taxon>
        <taxon>Bacillati</taxon>
        <taxon>Actinomycetota</taxon>
        <taxon>Actinomycetes</taxon>
        <taxon>Pseudonocardiales</taxon>
        <taxon>Pseudonocardiaceae</taxon>
        <taxon>Saccharothrix</taxon>
    </lineage>
</organism>
<evidence type="ECO:0000256" key="3">
    <source>
        <dbReference type="ARBA" id="ARBA00022617"/>
    </source>
</evidence>
<dbReference type="PANTHER" id="PTHR30521">
    <property type="entry name" value="DEFERROCHELATASE/PEROXIDASE"/>
    <property type="match status" value="1"/>
</dbReference>
<evidence type="ECO:0000256" key="2">
    <source>
        <dbReference type="ARBA" id="ARBA00022559"/>
    </source>
</evidence>
<keyword evidence="5 9" id="KW-0732">Signal</keyword>
<dbReference type="PROSITE" id="PS51318">
    <property type="entry name" value="TAT"/>
    <property type="match status" value="1"/>
</dbReference>
<evidence type="ECO:0000313" key="12">
    <source>
        <dbReference type="Proteomes" id="UP001595833"/>
    </source>
</evidence>
<evidence type="ECO:0000256" key="5">
    <source>
        <dbReference type="ARBA" id="ARBA00022729"/>
    </source>
</evidence>
<dbReference type="GO" id="GO:0004601">
    <property type="term" value="F:peroxidase activity"/>
    <property type="evidence" value="ECO:0007669"/>
    <property type="project" value="UniProtKB-KW"/>
</dbReference>
<feature type="chain" id="PRO_5046517426" evidence="9">
    <location>
        <begin position="25"/>
        <end position="308"/>
    </location>
</feature>
<dbReference type="InterPro" id="IPR011008">
    <property type="entry name" value="Dimeric_a/b-barrel"/>
</dbReference>
<dbReference type="InterPro" id="IPR006314">
    <property type="entry name" value="Dyp_peroxidase"/>
</dbReference>
<feature type="signal peptide" evidence="9">
    <location>
        <begin position="1"/>
        <end position="24"/>
    </location>
</feature>
<comment type="cofactor">
    <cofactor evidence="1">
        <name>heme b</name>
        <dbReference type="ChEBI" id="CHEBI:60344"/>
    </cofactor>
</comment>
<feature type="domain" description="Dyp-type peroxidase C-terminal" evidence="10">
    <location>
        <begin position="166"/>
        <end position="307"/>
    </location>
</feature>
<dbReference type="SUPFAM" id="SSF54909">
    <property type="entry name" value="Dimeric alpha+beta barrel"/>
    <property type="match status" value="1"/>
</dbReference>
<proteinExistence type="inferred from homology"/>
<dbReference type="PANTHER" id="PTHR30521:SF4">
    <property type="entry name" value="DEFERROCHELATASE"/>
    <property type="match status" value="1"/>
</dbReference>
<sequence length="308" mass="32518">MSPTRRAFLAGATATALTALTGCADPPPTGHPALRRPRAAGAVAFLDVGDAGGAAPLRELRGEPDVLVGLGARLAPGTPGLTAMPAFPGEVLLPERSNTDAFLQVEGDDEEDCRERLDELLAALPGARATWRTAVRRDTVDERLQRNPFGFVEGQTNSDSILLPTGETLLAVRVIRLAHRLWDADTPEHQRRVIGRHPDGTWLDGAPAHAGPGYAADPTGAVIPLDSHVRAMNPRTPGAPAPRMLRRSWTYQAPPTPQGAPDGGVLFMAFQDDFDAGFALAQSRMPGDALHPYLLAVGGGYYAVPSAG</sequence>
<protein>
    <submittedName>
        <fullName evidence="11">Dyp-type peroxidase</fullName>
    </submittedName>
</protein>
<evidence type="ECO:0000256" key="1">
    <source>
        <dbReference type="ARBA" id="ARBA00001970"/>
    </source>
</evidence>
<name>A0ABV9Y3W7_9PSEU</name>
<evidence type="ECO:0000256" key="4">
    <source>
        <dbReference type="ARBA" id="ARBA00022723"/>
    </source>
</evidence>